<feature type="domain" description="HTH araC/xylS-type" evidence="11">
    <location>
        <begin position="420"/>
        <end position="519"/>
    </location>
</feature>
<dbReference type="Pfam" id="PF00072">
    <property type="entry name" value="Response_reg"/>
    <property type="match status" value="1"/>
</dbReference>
<dbReference type="SUPFAM" id="SSF52172">
    <property type="entry name" value="CheY-like"/>
    <property type="match status" value="1"/>
</dbReference>
<dbReference type="SUPFAM" id="SSF46689">
    <property type="entry name" value="Homeodomain-like"/>
    <property type="match status" value="2"/>
</dbReference>
<evidence type="ECO:0000256" key="2">
    <source>
        <dbReference type="ARBA" id="ARBA00018672"/>
    </source>
</evidence>
<dbReference type="GO" id="GO:0003700">
    <property type="term" value="F:DNA-binding transcription factor activity"/>
    <property type="evidence" value="ECO:0007669"/>
    <property type="project" value="InterPro"/>
</dbReference>
<dbReference type="Pfam" id="PF12833">
    <property type="entry name" value="HTH_18"/>
    <property type="match status" value="1"/>
</dbReference>
<evidence type="ECO:0000256" key="9">
    <source>
        <dbReference type="ARBA" id="ARBA00024867"/>
    </source>
</evidence>
<keyword evidence="4 10" id="KW-0597">Phosphoprotein</keyword>
<keyword evidence="5" id="KW-0902">Two-component regulatory system</keyword>
<evidence type="ECO:0000259" key="11">
    <source>
        <dbReference type="PROSITE" id="PS01124"/>
    </source>
</evidence>
<sequence length="519" mass="59295">MNKIMIVDDMPIFLEYLRGCIDWNAYGFEICCEAHDGREALQKMDEYLPDVVLTDITMPYLNGLELSEKIIKDYPDTAVVLITGNNEFEYARKAVKIGVCDYIVKPFEKEELILSLLKLQDNIGKAIENSLRDDYVLTDELKALIYAGISDVEHSNEIEEKIFGWGSGAGYLLGLVKFDGDINNNSSREELMNWERLIAKMLEDKLDIDGEVKIFNDFENNIIILMRFNRALDISSFKGYEFTDIIDVVKNQLGFDITIVLSRADELKGVKKGYERALGTVMVKGCGKLIDLREESEPPVFTSLDAIFRLNKDIENLLSDDVENVINTMWQHIREACPSKDGHVISDMNIISSALSVLMTNIINSGFSIEKIYGDGFSPEDFFSGSIGSNEMKDKVIYLFKKRIEFEKDKKKSKSRDVALSAKEYIEENYKNSELSVADISEELCVNQTYLRKMFKSEMNMTLSEYITQVRMQEAKRLITATDEKLSLIAEKVGYSDVSYFSNVFKKYYGNSPRSMSKE</sequence>
<feature type="domain" description="Response regulatory" evidence="12">
    <location>
        <begin position="3"/>
        <end position="120"/>
    </location>
</feature>
<dbReference type="CDD" id="cd17536">
    <property type="entry name" value="REC_YesN-like"/>
    <property type="match status" value="1"/>
</dbReference>
<evidence type="ECO:0000256" key="1">
    <source>
        <dbReference type="ARBA" id="ARBA00004496"/>
    </source>
</evidence>
<keyword evidence="8" id="KW-0804">Transcription</keyword>
<dbReference type="InterPro" id="IPR011006">
    <property type="entry name" value="CheY-like_superfamily"/>
</dbReference>
<evidence type="ECO:0000256" key="4">
    <source>
        <dbReference type="ARBA" id="ARBA00022553"/>
    </source>
</evidence>
<evidence type="ECO:0000313" key="14">
    <source>
        <dbReference type="Proteomes" id="UP000182624"/>
    </source>
</evidence>
<dbReference type="PRINTS" id="PR00032">
    <property type="entry name" value="HTHARAC"/>
</dbReference>
<feature type="modified residue" description="4-aspartylphosphate" evidence="10">
    <location>
        <position position="55"/>
    </location>
</feature>
<comment type="subcellular location">
    <subcellularLocation>
        <location evidence="1">Cytoplasm</location>
    </subcellularLocation>
</comment>
<dbReference type="InterPro" id="IPR001789">
    <property type="entry name" value="Sig_transdc_resp-reg_receiver"/>
</dbReference>
<dbReference type="RefSeq" id="WP_083413356.1">
    <property type="nucleotide sequence ID" value="NZ_FOXO01000002.1"/>
</dbReference>
<accession>A0A1I5QF78</accession>
<keyword evidence="3" id="KW-0963">Cytoplasm</keyword>
<reference evidence="14" key="1">
    <citation type="submission" date="2016-10" db="EMBL/GenBank/DDBJ databases">
        <authorList>
            <person name="Varghese N."/>
            <person name="Submissions S."/>
        </authorList>
    </citation>
    <scope>NUCLEOTIDE SEQUENCE [LARGE SCALE GENOMIC DNA]</scope>
    <source>
        <strain evidence="14">P18</strain>
    </source>
</reference>
<keyword evidence="6" id="KW-0805">Transcription regulation</keyword>
<dbReference type="PANTHER" id="PTHR42713:SF3">
    <property type="entry name" value="TRANSCRIPTIONAL REGULATORY PROTEIN HPTR"/>
    <property type="match status" value="1"/>
</dbReference>
<dbReference type="InterPro" id="IPR009057">
    <property type="entry name" value="Homeodomain-like_sf"/>
</dbReference>
<comment type="function">
    <text evidence="9">May play the central regulatory role in sporulation. It may be an element of the effector pathway responsible for the activation of sporulation genes in response to nutritional stress. Spo0A may act in concert with spo0H (a sigma factor) to control the expression of some genes that are critical to the sporulation process.</text>
</comment>
<dbReference type="EMBL" id="FOXO01000002">
    <property type="protein sequence ID" value="SFP44902.1"/>
    <property type="molecule type" value="Genomic_DNA"/>
</dbReference>
<dbReference type="InterPro" id="IPR051552">
    <property type="entry name" value="HptR"/>
</dbReference>
<dbReference type="GO" id="GO:0005737">
    <property type="term" value="C:cytoplasm"/>
    <property type="evidence" value="ECO:0007669"/>
    <property type="project" value="UniProtKB-SubCell"/>
</dbReference>
<proteinExistence type="predicted"/>
<dbReference type="GO" id="GO:0000160">
    <property type="term" value="P:phosphorelay signal transduction system"/>
    <property type="evidence" value="ECO:0007669"/>
    <property type="project" value="UniProtKB-KW"/>
</dbReference>
<dbReference type="InterPro" id="IPR020449">
    <property type="entry name" value="Tscrpt_reg_AraC-type_HTH"/>
</dbReference>
<dbReference type="SMART" id="SM00342">
    <property type="entry name" value="HTH_ARAC"/>
    <property type="match status" value="1"/>
</dbReference>
<dbReference type="GO" id="GO:0043565">
    <property type="term" value="F:sequence-specific DNA binding"/>
    <property type="evidence" value="ECO:0007669"/>
    <property type="project" value="InterPro"/>
</dbReference>
<organism evidence="13 14">
    <name type="scientific">Butyrivibrio proteoclasticus</name>
    <dbReference type="NCBI Taxonomy" id="43305"/>
    <lineage>
        <taxon>Bacteria</taxon>
        <taxon>Bacillati</taxon>
        <taxon>Bacillota</taxon>
        <taxon>Clostridia</taxon>
        <taxon>Lachnospirales</taxon>
        <taxon>Lachnospiraceae</taxon>
        <taxon>Butyrivibrio</taxon>
    </lineage>
</organism>
<dbReference type="PANTHER" id="PTHR42713">
    <property type="entry name" value="HISTIDINE KINASE-RELATED"/>
    <property type="match status" value="1"/>
</dbReference>
<evidence type="ECO:0000256" key="6">
    <source>
        <dbReference type="ARBA" id="ARBA00023015"/>
    </source>
</evidence>
<dbReference type="InterPro" id="IPR018060">
    <property type="entry name" value="HTH_AraC"/>
</dbReference>
<dbReference type="OrthoDB" id="9794370at2"/>
<evidence type="ECO:0000256" key="10">
    <source>
        <dbReference type="PROSITE-ProRule" id="PRU00169"/>
    </source>
</evidence>
<dbReference type="SMART" id="SM00448">
    <property type="entry name" value="REC"/>
    <property type="match status" value="1"/>
</dbReference>
<dbReference type="Proteomes" id="UP000182624">
    <property type="component" value="Unassembled WGS sequence"/>
</dbReference>
<dbReference type="Gene3D" id="1.10.10.60">
    <property type="entry name" value="Homeodomain-like"/>
    <property type="match status" value="2"/>
</dbReference>
<evidence type="ECO:0000259" key="12">
    <source>
        <dbReference type="PROSITE" id="PS50110"/>
    </source>
</evidence>
<dbReference type="AlphaFoldDB" id="A0A1I5QF78"/>
<evidence type="ECO:0000256" key="5">
    <source>
        <dbReference type="ARBA" id="ARBA00023012"/>
    </source>
</evidence>
<keyword evidence="7" id="KW-0238">DNA-binding</keyword>
<evidence type="ECO:0000256" key="7">
    <source>
        <dbReference type="ARBA" id="ARBA00023125"/>
    </source>
</evidence>
<gene>
    <name evidence="13" type="ORF">SAMN04487928_10294</name>
</gene>
<dbReference type="PROSITE" id="PS01124">
    <property type="entry name" value="HTH_ARAC_FAMILY_2"/>
    <property type="match status" value="1"/>
</dbReference>
<name>A0A1I5QF78_9FIRM</name>
<evidence type="ECO:0000256" key="8">
    <source>
        <dbReference type="ARBA" id="ARBA00023163"/>
    </source>
</evidence>
<evidence type="ECO:0000256" key="3">
    <source>
        <dbReference type="ARBA" id="ARBA00022490"/>
    </source>
</evidence>
<dbReference type="PROSITE" id="PS50110">
    <property type="entry name" value="RESPONSE_REGULATORY"/>
    <property type="match status" value="1"/>
</dbReference>
<evidence type="ECO:0000313" key="13">
    <source>
        <dbReference type="EMBL" id="SFP44902.1"/>
    </source>
</evidence>
<protein>
    <recommendedName>
        <fullName evidence="2">Stage 0 sporulation protein A homolog</fullName>
    </recommendedName>
</protein>
<keyword evidence="14" id="KW-1185">Reference proteome</keyword>
<dbReference type="Gene3D" id="3.40.50.2300">
    <property type="match status" value="1"/>
</dbReference>